<gene>
    <name evidence="8" type="ORF">Dthio_PD1222</name>
</gene>
<keyword evidence="2" id="KW-1003">Cell membrane</keyword>
<dbReference type="GO" id="GO:0005886">
    <property type="term" value="C:plasma membrane"/>
    <property type="evidence" value="ECO:0007669"/>
    <property type="project" value="UniProtKB-SubCell"/>
</dbReference>
<organism evidence="8 9">
    <name type="scientific">Desulfonatronospira thiodismutans ASO3-1</name>
    <dbReference type="NCBI Taxonomy" id="555779"/>
    <lineage>
        <taxon>Bacteria</taxon>
        <taxon>Pseudomonadati</taxon>
        <taxon>Thermodesulfobacteriota</taxon>
        <taxon>Desulfovibrionia</taxon>
        <taxon>Desulfovibrionales</taxon>
        <taxon>Desulfonatronovibrionaceae</taxon>
        <taxon>Desulfonatronospira</taxon>
    </lineage>
</organism>
<evidence type="ECO:0000256" key="1">
    <source>
        <dbReference type="ARBA" id="ARBA00004651"/>
    </source>
</evidence>
<dbReference type="PANTHER" id="PTHR42709:SF6">
    <property type="entry name" value="UNDECAPRENYL PHOSPHATE TRANSPORTER A"/>
    <property type="match status" value="1"/>
</dbReference>
<dbReference type="InterPro" id="IPR051311">
    <property type="entry name" value="DedA_domain"/>
</dbReference>
<feature type="transmembrane region" description="Helical" evidence="6">
    <location>
        <begin position="40"/>
        <end position="63"/>
    </location>
</feature>
<feature type="transmembrane region" description="Helical" evidence="6">
    <location>
        <begin position="12"/>
        <end position="34"/>
    </location>
</feature>
<dbReference type="EMBL" id="ACJN02000003">
    <property type="protein sequence ID" value="EFI33883.1"/>
    <property type="molecule type" value="Genomic_DNA"/>
</dbReference>
<feature type="transmembrane region" description="Helical" evidence="6">
    <location>
        <begin position="132"/>
        <end position="155"/>
    </location>
</feature>
<keyword evidence="9" id="KW-1185">Reference proteome</keyword>
<evidence type="ECO:0000259" key="7">
    <source>
        <dbReference type="Pfam" id="PF09335"/>
    </source>
</evidence>
<dbReference type="eggNOG" id="COG0586">
    <property type="taxonomic scope" value="Bacteria"/>
</dbReference>
<evidence type="ECO:0000256" key="4">
    <source>
        <dbReference type="ARBA" id="ARBA00022989"/>
    </source>
</evidence>
<dbReference type="AlphaFoldDB" id="D6ST67"/>
<evidence type="ECO:0000256" key="2">
    <source>
        <dbReference type="ARBA" id="ARBA00022475"/>
    </source>
</evidence>
<comment type="caution">
    <text evidence="8">The sequence shown here is derived from an EMBL/GenBank/DDBJ whole genome shotgun (WGS) entry which is preliminary data.</text>
</comment>
<proteinExistence type="predicted"/>
<dbReference type="Proteomes" id="UP000005496">
    <property type="component" value="Unassembled WGS sequence"/>
</dbReference>
<reference evidence="8" key="1">
    <citation type="submission" date="2010-05" db="EMBL/GenBank/DDBJ databases">
        <title>The draft genome of Desulfonatronospira thiodismutans ASO3-1.</title>
        <authorList>
            <consortium name="US DOE Joint Genome Institute (JGI-PGF)"/>
            <person name="Lucas S."/>
            <person name="Copeland A."/>
            <person name="Lapidus A."/>
            <person name="Cheng J.-F."/>
            <person name="Bruce D."/>
            <person name="Goodwin L."/>
            <person name="Pitluck S."/>
            <person name="Chertkov O."/>
            <person name="Brettin T."/>
            <person name="Detter J.C."/>
            <person name="Han C."/>
            <person name="Land M.L."/>
            <person name="Hauser L."/>
            <person name="Kyrpides N."/>
            <person name="Mikhailova N."/>
            <person name="Muyzer G."/>
            <person name="Woyke T."/>
        </authorList>
    </citation>
    <scope>NUCLEOTIDE SEQUENCE [LARGE SCALE GENOMIC DNA]</scope>
    <source>
        <strain evidence="8">ASO3-1</strain>
    </source>
</reference>
<feature type="transmembrane region" description="Helical" evidence="6">
    <location>
        <begin position="167"/>
        <end position="185"/>
    </location>
</feature>
<evidence type="ECO:0000256" key="5">
    <source>
        <dbReference type="ARBA" id="ARBA00023136"/>
    </source>
</evidence>
<keyword evidence="3 6" id="KW-0812">Transmembrane</keyword>
<accession>D6ST67</accession>
<dbReference type="Pfam" id="PF09335">
    <property type="entry name" value="VTT_dom"/>
    <property type="match status" value="1"/>
</dbReference>
<sequence>MEEAIAAFGQNYWLIFISSLFLAPEAVLFVTAAMADQPLLTVFLIIVLVSIGGSIGSVCIYFLSMLLGRERLFYLAGRAQRYYLVKVDDLEQVFDFFERKGHWVVFFGRMAPTIRSLVSVPPGIIRMPFRRFLIYTFMGTFVWNVFVGYAFYFFWMHAEAINKLLGLYAAICLGAVILFVFWLVGRNIVKRMMNS</sequence>
<feature type="domain" description="VTT" evidence="7">
    <location>
        <begin position="27"/>
        <end position="152"/>
    </location>
</feature>
<evidence type="ECO:0000256" key="6">
    <source>
        <dbReference type="SAM" id="Phobius"/>
    </source>
</evidence>
<keyword evidence="4 6" id="KW-1133">Transmembrane helix</keyword>
<keyword evidence="5 6" id="KW-0472">Membrane</keyword>
<evidence type="ECO:0000256" key="3">
    <source>
        <dbReference type="ARBA" id="ARBA00022692"/>
    </source>
</evidence>
<evidence type="ECO:0000313" key="8">
    <source>
        <dbReference type="EMBL" id="EFI33883.1"/>
    </source>
</evidence>
<protein>
    <recommendedName>
        <fullName evidence="7">VTT domain-containing protein</fullName>
    </recommendedName>
</protein>
<name>D6ST67_9BACT</name>
<evidence type="ECO:0000313" key="9">
    <source>
        <dbReference type="Proteomes" id="UP000005496"/>
    </source>
</evidence>
<dbReference type="OrthoDB" id="9801622at2"/>
<dbReference type="RefSeq" id="WP_008871232.1">
    <property type="nucleotide sequence ID" value="NZ_ACJN02000003.1"/>
</dbReference>
<dbReference type="InterPro" id="IPR032816">
    <property type="entry name" value="VTT_dom"/>
</dbReference>
<comment type="subcellular location">
    <subcellularLocation>
        <location evidence="1">Cell membrane</location>
        <topology evidence="1">Multi-pass membrane protein</topology>
    </subcellularLocation>
</comment>
<dbReference type="PANTHER" id="PTHR42709">
    <property type="entry name" value="ALKALINE PHOSPHATASE LIKE PROTEIN"/>
    <property type="match status" value="1"/>
</dbReference>